<feature type="domain" description="CBM6" evidence="4">
    <location>
        <begin position="582"/>
        <end position="703"/>
    </location>
</feature>
<proteinExistence type="predicted"/>
<keyword evidence="2" id="KW-0378">Hydrolase</keyword>
<dbReference type="KEGG" id="hoh:Hoch_4284"/>
<evidence type="ECO:0000256" key="1">
    <source>
        <dbReference type="ARBA" id="ARBA00022729"/>
    </source>
</evidence>
<evidence type="ECO:0000313" key="6">
    <source>
        <dbReference type="Proteomes" id="UP000001880"/>
    </source>
</evidence>
<dbReference type="GO" id="GO:0005576">
    <property type="term" value="C:extracellular region"/>
    <property type="evidence" value="ECO:0007669"/>
    <property type="project" value="TreeGrafter"/>
</dbReference>
<feature type="domain" description="CBM6" evidence="4">
    <location>
        <begin position="41"/>
        <end position="160"/>
    </location>
</feature>
<dbReference type="SMART" id="SM00606">
    <property type="entry name" value="CBD_IV"/>
    <property type="match status" value="2"/>
</dbReference>
<dbReference type="HOGENOM" id="CLU_392658_0_0_7"/>
<sequence length="705" mass="77535">MSTHEYRQKQKRPVTLVKFGVVAGVCIGFLGTASAQTRLPAQIEAEAYSAQQGVQFEATSDAGGGQNAGWIDAGDWLSYSIDVPAAGTYILEYRVASPSGGQVILSQNGQDLTDALTLPATGGWQDWVTVSDQVYLGAGVQQVAVWAQSGGWNFNWFALRPAGGTSDPPPTGRLPMIRQQGKDWVVDGAPIRLRGLNLGNWLQLEFWMMDNAMSNSAGSIHDQCTLEATLDSRFGYAERERLMDIFRNSWMTDRDWDRIAALGFNVVRLPFPHNLIEDENNPYTLRPDAWEFLDRAIEKAAERGIYTILDLHGAAGSQGWEHHSGCANRNWYWNGGNGQPASHYQDRTHWLWDMIAQRYAGNGNVAAYGLLNEPWGTDGPTLAANLTSLYHTVRAKDAEHIVILHGHNATGIDFFSPPGNDVAYEMHFYPGIFGWRDNDDPTRVHIDWLFCNPASGGTTCGWDGVINDRQVPFLIGEFQPWTELGANGGEITRKTFDLYNGLGWAATAWSYKTVSRGGHSGNPNDGWPWGMITNTTGFSSIDMSRASRSEIESWFAQFATQSITTHGDILYWMNYQPSAGSGSIEAEHFIWHGGAQIEVTSDPTGGDFNAGFLDTGDWMVYRVNVPTAGNYRFQFRVASPSGGSVRTSLHNGTVFGDTAIPATGGWQTWQTVTGPTVFLGAGVQDISLYVAAGGWNINRWQLIAQ</sequence>
<reference evidence="5 6" key="1">
    <citation type="journal article" date="2010" name="Stand. Genomic Sci.">
        <title>Complete genome sequence of Haliangium ochraceum type strain (SMP-2).</title>
        <authorList>
            <consortium name="US DOE Joint Genome Institute (JGI-PGF)"/>
            <person name="Ivanova N."/>
            <person name="Daum C."/>
            <person name="Lang E."/>
            <person name="Abt B."/>
            <person name="Kopitz M."/>
            <person name="Saunders E."/>
            <person name="Lapidus A."/>
            <person name="Lucas S."/>
            <person name="Glavina Del Rio T."/>
            <person name="Nolan M."/>
            <person name="Tice H."/>
            <person name="Copeland A."/>
            <person name="Cheng J.F."/>
            <person name="Chen F."/>
            <person name="Bruce D."/>
            <person name="Goodwin L."/>
            <person name="Pitluck S."/>
            <person name="Mavromatis K."/>
            <person name="Pati A."/>
            <person name="Mikhailova N."/>
            <person name="Chen A."/>
            <person name="Palaniappan K."/>
            <person name="Land M."/>
            <person name="Hauser L."/>
            <person name="Chang Y.J."/>
            <person name="Jeffries C.D."/>
            <person name="Detter J.C."/>
            <person name="Brettin T."/>
            <person name="Rohde M."/>
            <person name="Goker M."/>
            <person name="Bristow J."/>
            <person name="Markowitz V."/>
            <person name="Eisen J.A."/>
            <person name="Hugenholtz P."/>
            <person name="Kyrpides N.C."/>
            <person name="Klenk H.P."/>
        </authorList>
    </citation>
    <scope>NUCLEOTIDE SEQUENCE [LARGE SCALE GENOMIC DNA]</scope>
    <source>
        <strain evidence="6">DSM 14365 / CIP 107738 / JCM 11303 / AJ 13395 / SMP-2</strain>
    </source>
</reference>
<dbReference type="InterPro" id="IPR005084">
    <property type="entry name" value="CBM6"/>
</dbReference>
<dbReference type="GO" id="GO:0009986">
    <property type="term" value="C:cell surface"/>
    <property type="evidence" value="ECO:0007669"/>
    <property type="project" value="TreeGrafter"/>
</dbReference>
<dbReference type="CDD" id="cd04080">
    <property type="entry name" value="CBM6_cellulase-like"/>
    <property type="match status" value="2"/>
</dbReference>
<dbReference type="PANTHER" id="PTHR31297">
    <property type="entry name" value="GLUCAN ENDO-1,6-BETA-GLUCOSIDASE B"/>
    <property type="match status" value="1"/>
</dbReference>
<dbReference type="InterPro" id="IPR017853">
    <property type="entry name" value="GH"/>
</dbReference>
<dbReference type="InterPro" id="IPR050386">
    <property type="entry name" value="Glycosyl_hydrolase_5"/>
</dbReference>
<dbReference type="PROSITE" id="PS51175">
    <property type="entry name" value="CBM6"/>
    <property type="match status" value="2"/>
</dbReference>
<dbReference type="PANTHER" id="PTHR31297:SF13">
    <property type="entry name" value="PUTATIVE-RELATED"/>
    <property type="match status" value="1"/>
</dbReference>
<dbReference type="SUPFAM" id="SSF49785">
    <property type="entry name" value="Galactose-binding domain-like"/>
    <property type="match status" value="2"/>
</dbReference>
<dbReference type="eggNOG" id="COG2730">
    <property type="taxonomic scope" value="Bacteria"/>
</dbReference>
<evidence type="ECO:0000256" key="2">
    <source>
        <dbReference type="ARBA" id="ARBA00022801"/>
    </source>
</evidence>
<keyword evidence="1" id="KW-0732">Signal</keyword>
<gene>
    <name evidence="5" type="ordered locus">Hoch_4284</name>
</gene>
<dbReference type="CAZy" id="GH5">
    <property type="family name" value="Glycoside Hydrolase Family 5"/>
</dbReference>
<evidence type="ECO:0000313" key="5">
    <source>
        <dbReference type="EMBL" id="ACY16781.1"/>
    </source>
</evidence>
<dbReference type="GO" id="GO:0008422">
    <property type="term" value="F:beta-glucosidase activity"/>
    <property type="evidence" value="ECO:0007669"/>
    <property type="project" value="TreeGrafter"/>
</dbReference>
<dbReference type="SUPFAM" id="SSF51445">
    <property type="entry name" value="(Trans)glycosidases"/>
    <property type="match status" value="1"/>
</dbReference>
<dbReference type="Gene3D" id="2.60.120.260">
    <property type="entry name" value="Galactose-binding domain-like"/>
    <property type="match status" value="2"/>
</dbReference>
<dbReference type="GO" id="GO:0009251">
    <property type="term" value="P:glucan catabolic process"/>
    <property type="evidence" value="ECO:0007669"/>
    <property type="project" value="TreeGrafter"/>
</dbReference>
<dbReference type="Pfam" id="PF00150">
    <property type="entry name" value="Cellulase"/>
    <property type="match status" value="1"/>
</dbReference>
<dbReference type="OrthoDB" id="9800955at2"/>
<dbReference type="InterPro" id="IPR006584">
    <property type="entry name" value="Cellulose-bd_IV"/>
</dbReference>
<dbReference type="EMBL" id="CP001804">
    <property type="protein sequence ID" value="ACY16781.1"/>
    <property type="molecule type" value="Genomic_DNA"/>
</dbReference>
<evidence type="ECO:0000256" key="3">
    <source>
        <dbReference type="ARBA" id="ARBA00023295"/>
    </source>
</evidence>
<keyword evidence="6" id="KW-1185">Reference proteome</keyword>
<dbReference type="Gene3D" id="3.20.20.80">
    <property type="entry name" value="Glycosidases"/>
    <property type="match status" value="1"/>
</dbReference>
<dbReference type="Pfam" id="PF03422">
    <property type="entry name" value="CBM_6"/>
    <property type="match status" value="2"/>
</dbReference>
<organism evidence="5 6">
    <name type="scientific">Haliangium ochraceum (strain DSM 14365 / JCM 11303 / SMP-2)</name>
    <dbReference type="NCBI Taxonomy" id="502025"/>
    <lineage>
        <taxon>Bacteria</taxon>
        <taxon>Pseudomonadati</taxon>
        <taxon>Myxococcota</taxon>
        <taxon>Polyangia</taxon>
        <taxon>Haliangiales</taxon>
        <taxon>Kofleriaceae</taxon>
        <taxon>Haliangium</taxon>
    </lineage>
</organism>
<dbReference type="GO" id="GO:0030246">
    <property type="term" value="F:carbohydrate binding"/>
    <property type="evidence" value="ECO:0007669"/>
    <property type="project" value="InterPro"/>
</dbReference>
<dbReference type="CAZy" id="CBM6">
    <property type="family name" value="Carbohydrate-Binding Module Family 6"/>
</dbReference>
<keyword evidence="3" id="KW-0326">Glycosidase</keyword>
<accession>D0LM75</accession>
<dbReference type="InterPro" id="IPR008979">
    <property type="entry name" value="Galactose-bd-like_sf"/>
</dbReference>
<dbReference type="InterPro" id="IPR001547">
    <property type="entry name" value="Glyco_hydro_5"/>
</dbReference>
<name>D0LM75_HALO1</name>
<dbReference type="AlphaFoldDB" id="D0LM75"/>
<dbReference type="Proteomes" id="UP000001880">
    <property type="component" value="Chromosome"/>
</dbReference>
<dbReference type="STRING" id="502025.Hoch_4284"/>
<protein>
    <submittedName>
        <fullName evidence="5">Carbohydrate binding family 6</fullName>
    </submittedName>
</protein>
<evidence type="ECO:0000259" key="4">
    <source>
        <dbReference type="PROSITE" id="PS51175"/>
    </source>
</evidence>